<reference evidence="2 3" key="1">
    <citation type="journal article" date="2007" name="Nat. Biotechnol.">
        <title>Complete genome sequence of the myxobacterium Sorangium cellulosum.</title>
        <authorList>
            <person name="Schneiker S."/>
            <person name="Perlova O."/>
            <person name="Kaiser O."/>
            <person name="Gerth K."/>
            <person name="Alici A."/>
            <person name="Altmeyer M.O."/>
            <person name="Bartels D."/>
            <person name="Bekel T."/>
            <person name="Beyer S."/>
            <person name="Bode E."/>
            <person name="Bode H.B."/>
            <person name="Bolten C.J."/>
            <person name="Choudhuri J.V."/>
            <person name="Doss S."/>
            <person name="Elnakady Y.A."/>
            <person name="Frank B."/>
            <person name="Gaigalat L."/>
            <person name="Goesmann A."/>
            <person name="Groeger C."/>
            <person name="Gross F."/>
            <person name="Jelsbak L."/>
            <person name="Jelsbak L."/>
            <person name="Kalinowski J."/>
            <person name="Kegler C."/>
            <person name="Knauber T."/>
            <person name="Konietzny S."/>
            <person name="Kopp M."/>
            <person name="Krause L."/>
            <person name="Krug D."/>
            <person name="Linke B."/>
            <person name="Mahmud T."/>
            <person name="Martinez-Arias R."/>
            <person name="McHardy A.C."/>
            <person name="Merai M."/>
            <person name="Meyer F."/>
            <person name="Mormann S."/>
            <person name="Munoz-Dorado J."/>
            <person name="Perez J."/>
            <person name="Pradella S."/>
            <person name="Rachid S."/>
            <person name="Raddatz G."/>
            <person name="Rosenau F."/>
            <person name="Rueckert C."/>
            <person name="Sasse F."/>
            <person name="Scharfe M."/>
            <person name="Schuster S.C."/>
            <person name="Suen G."/>
            <person name="Treuner-Lange A."/>
            <person name="Velicer G.J."/>
            <person name="Vorholter F.-J."/>
            <person name="Weissman K.J."/>
            <person name="Welch R.D."/>
            <person name="Wenzel S.C."/>
            <person name="Whitworth D.E."/>
            <person name="Wilhelm S."/>
            <person name="Wittmann C."/>
            <person name="Bloecker H."/>
            <person name="Puehler A."/>
            <person name="Mueller R."/>
        </authorList>
    </citation>
    <scope>NUCLEOTIDE SEQUENCE [LARGE SCALE GENOMIC DNA]</scope>
    <source>
        <strain evidence="3">So ce56</strain>
    </source>
</reference>
<accession>A9FW50</accession>
<evidence type="ECO:0000313" key="2">
    <source>
        <dbReference type="EMBL" id="CAN92343.1"/>
    </source>
</evidence>
<dbReference type="OrthoDB" id="5652862at2"/>
<keyword evidence="3" id="KW-1185">Reference proteome</keyword>
<dbReference type="KEGG" id="scl:sce2184"/>
<dbReference type="AlphaFoldDB" id="A9FW50"/>
<feature type="domain" description="FAD-binding" evidence="1">
    <location>
        <begin position="3"/>
        <end position="136"/>
    </location>
</feature>
<dbReference type="InterPro" id="IPR036188">
    <property type="entry name" value="FAD/NAD-bd_sf"/>
</dbReference>
<dbReference type="PANTHER" id="PTHR42685:SF19">
    <property type="entry name" value="POSSIBLE OXIDOREDUCTASE"/>
    <property type="match status" value="1"/>
</dbReference>
<dbReference type="STRING" id="448385.sce2184"/>
<dbReference type="EMBL" id="AM746676">
    <property type="protein sequence ID" value="CAN92343.1"/>
    <property type="molecule type" value="Genomic_DNA"/>
</dbReference>
<protein>
    <submittedName>
        <fullName evidence="2">Electron transfer oxidoreductase</fullName>
    </submittedName>
</protein>
<dbReference type="PANTHER" id="PTHR42685">
    <property type="entry name" value="GERANYLGERANYL DIPHOSPHATE REDUCTASE"/>
    <property type="match status" value="1"/>
</dbReference>
<evidence type="ECO:0000259" key="1">
    <source>
        <dbReference type="Pfam" id="PF01494"/>
    </source>
</evidence>
<sequence length="387" mass="40729">MNDAVVVGGGLAGAAVALLLSQAGREVALIEREACPADKVCGEFLSREAALYLASFGLDLPAFGAAPIEAVRLVERDRVAVAALPFSALSLSRRVLDEALLARAAAAGASIRRGVRVQALTRAGAGWEARLEDGSAIEARAAFLATGKHDVRGLRRPSGLQDDLVAFKLHWRLSPRQAVELDRHVELVLFEGGYAGLQPVEGDRANLCLLVRKGRFAALGQRWDRLLCAMREGSPHLDARLAGAEPCRARPLALSAIPYGHVQRRADGIWRLGDQAAVIPSFSGDGMSIALHSARLAATAYLEGASAEAFQRRLSRDVLGQVLLSTGLSHGLVRRPGQAALGAAARLCPGLMAAVAGRTRVSEAALVRGGLPAAALQGGRGPRWATR</sequence>
<organism evidence="2 3">
    <name type="scientific">Sorangium cellulosum (strain So ce56)</name>
    <name type="common">Polyangium cellulosum (strain So ce56)</name>
    <dbReference type="NCBI Taxonomy" id="448385"/>
    <lineage>
        <taxon>Bacteria</taxon>
        <taxon>Pseudomonadati</taxon>
        <taxon>Myxococcota</taxon>
        <taxon>Polyangia</taxon>
        <taxon>Polyangiales</taxon>
        <taxon>Polyangiaceae</taxon>
        <taxon>Sorangium</taxon>
    </lineage>
</organism>
<dbReference type="Gene3D" id="3.50.50.60">
    <property type="entry name" value="FAD/NAD(P)-binding domain"/>
    <property type="match status" value="1"/>
</dbReference>
<dbReference type="InterPro" id="IPR002938">
    <property type="entry name" value="FAD-bd"/>
</dbReference>
<gene>
    <name evidence="2" type="ordered locus">sce2184</name>
</gene>
<dbReference type="HOGENOM" id="CLU_024648_5_3_7"/>
<dbReference type="eggNOG" id="COG0644">
    <property type="taxonomic scope" value="Bacteria"/>
</dbReference>
<dbReference type="SUPFAM" id="SSF51905">
    <property type="entry name" value="FAD/NAD(P)-binding domain"/>
    <property type="match status" value="1"/>
</dbReference>
<evidence type="ECO:0000313" key="3">
    <source>
        <dbReference type="Proteomes" id="UP000002139"/>
    </source>
</evidence>
<dbReference type="BioCyc" id="SCEL448385:SCE_RS11215-MONOMER"/>
<dbReference type="RefSeq" id="WP_012234818.1">
    <property type="nucleotide sequence ID" value="NC_010162.1"/>
</dbReference>
<dbReference type="GO" id="GO:0071949">
    <property type="term" value="F:FAD binding"/>
    <property type="evidence" value="ECO:0007669"/>
    <property type="project" value="InterPro"/>
</dbReference>
<dbReference type="Pfam" id="PF01494">
    <property type="entry name" value="FAD_binding_3"/>
    <property type="match status" value="1"/>
</dbReference>
<proteinExistence type="predicted"/>
<dbReference type="InterPro" id="IPR050407">
    <property type="entry name" value="Geranylgeranyl_reductase"/>
</dbReference>
<name>A9FW50_SORC5</name>
<dbReference type="Proteomes" id="UP000002139">
    <property type="component" value="Chromosome"/>
</dbReference>